<organism evidence="2">
    <name type="scientific">Brassica cretica</name>
    <name type="common">Mustard</name>
    <dbReference type="NCBI Taxonomy" id="69181"/>
    <lineage>
        <taxon>Eukaryota</taxon>
        <taxon>Viridiplantae</taxon>
        <taxon>Streptophyta</taxon>
        <taxon>Embryophyta</taxon>
        <taxon>Tracheophyta</taxon>
        <taxon>Spermatophyta</taxon>
        <taxon>Magnoliopsida</taxon>
        <taxon>eudicotyledons</taxon>
        <taxon>Gunneridae</taxon>
        <taxon>Pentapetalae</taxon>
        <taxon>rosids</taxon>
        <taxon>malvids</taxon>
        <taxon>Brassicales</taxon>
        <taxon>Brassicaceae</taxon>
        <taxon>Brassiceae</taxon>
        <taxon>Brassica</taxon>
    </lineage>
</organism>
<dbReference type="EMBL" id="QGKY02001015">
    <property type="protein sequence ID" value="KAF2572990.1"/>
    <property type="molecule type" value="Genomic_DNA"/>
</dbReference>
<accession>A0A8S9ISI0</accession>
<feature type="transmembrane region" description="Helical" evidence="1">
    <location>
        <begin position="47"/>
        <end position="69"/>
    </location>
</feature>
<comment type="caution">
    <text evidence="2">The sequence shown here is derived from an EMBL/GenBank/DDBJ whole genome shotgun (WGS) entry which is preliminary data.</text>
</comment>
<sequence length="95" mass="10729">MFATLSLDSVFFSVFYVGFEELVSWSFDPFYPEACVFMLQGDFSLPVILLLLTRFLGSVCCCLIALFCVRGIALSQILSFYSFMTSDSLGQDTLW</sequence>
<gene>
    <name evidence="2" type="ORF">F2Q70_00002152</name>
</gene>
<name>A0A8S9ISI0_BRACR</name>
<dbReference type="AlphaFoldDB" id="A0A8S9ISI0"/>
<evidence type="ECO:0000313" key="2">
    <source>
        <dbReference type="EMBL" id="KAF2572990.1"/>
    </source>
</evidence>
<reference evidence="2" key="1">
    <citation type="submission" date="2019-12" db="EMBL/GenBank/DDBJ databases">
        <title>Genome sequencing and annotation of Brassica cretica.</title>
        <authorList>
            <person name="Studholme D.J."/>
            <person name="Sarris P.F."/>
        </authorList>
    </citation>
    <scope>NUCLEOTIDE SEQUENCE</scope>
    <source>
        <strain evidence="2">PFS-102/07</strain>
        <tissue evidence="2">Leaf</tissue>
    </source>
</reference>
<protein>
    <submittedName>
        <fullName evidence="2">Uncharacterized protein</fullName>
    </submittedName>
</protein>
<keyword evidence="1" id="KW-1133">Transmembrane helix</keyword>
<evidence type="ECO:0000256" key="1">
    <source>
        <dbReference type="SAM" id="Phobius"/>
    </source>
</evidence>
<keyword evidence="1" id="KW-0812">Transmembrane</keyword>
<keyword evidence="1" id="KW-0472">Membrane</keyword>
<proteinExistence type="predicted"/>